<dbReference type="Proteomes" id="UP000092993">
    <property type="component" value="Unassembled WGS sequence"/>
</dbReference>
<dbReference type="GO" id="GO:0000932">
    <property type="term" value="C:P-body"/>
    <property type="evidence" value="ECO:0007669"/>
    <property type="project" value="TreeGrafter"/>
</dbReference>
<protein>
    <submittedName>
        <fullName evidence="2">Exoribonuclease II, mitochondrial</fullName>
    </submittedName>
</protein>
<dbReference type="OMA" id="NSHWIHI"/>
<dbReference type="InterPro" id="IPR001900">
    <property type="entry name" value="RNase_II/R"/>
</dbReference>
<dbReference type="GO" id="GO:0006402">
    <property type="term" value="P:mRNA catabolic process"/>
    <property type="evidence" value="ECO:0007669"/>
    <property type="project" value="TreeGrafter"/>
</dbReference>
<dbReference type="Pfam" id="PF00773">
    <property type="entry name" value="RNB"/>
    <property type="match status" value="1"/>
</dbReference>
<dbReference type="STRING" id="5627.A0A1C7M723"/>
<keyword evidence="3" id="KW-1185">Reference proteome</keyword>
<gene>
    <name evidence="2" type="primary">rpm1</name>
    <name evidence="2" type="ORF">A0H81_07774</name>
</gene>
<accession>A0A1C7M723</accession>
<dbReference type="GO" id="GO:0003723">
    <property type="term" value="F:RNA binding"/>
    <property type="evidence" value="ECO:0007669"/>
    <property type="project" value="InterPro"/>
</dbReference>
<dbReference type="AlphaFoldDB" id="A0A1C7M723"/>
<dbReference type="GO" id="GO:0000175">
    <property type="term" value="F:3'-5'-RNA exonuclease activity"/>
    <property type="evidence" value="ECO:0007669"/>
    <property type="project" value="TreeGrafter"/>
</dbReference>
<dbReference type="PANTHER" id="PTHR23355">
    <property type="entry name" value="RIBONUCLEASE"/>
    <property type="match status" value="1"/>
</dbReference>
<proteinExistence type="predicted"/>
<dbReference type="SUPFAM" id="SSF50249">
    <property type="entry name" value="Nucleic acid-binding proteins"/>
    <property type="match status" value="1"/>
</dbReference>
<feature type="domain" description="RNB" evidence="1">
    <location>
        <begin position="80"/>
        <end position="432"/>
    </location>
</feature>
<dbReference type="InterPro" id="IPR050180">
    <property type="entry name" value="RNR_Ribonuclease"/>
</dbReference>
<dbReference type="InterPro" id="IPR012340">
    <property type="entry name" value="NA-bd_OB-fold"/>
</dbReference>
<dbReference type="SMART" id="SM00955">
    <property type="entry name" value="RNB"/>
    <property type="match status" value="1"/>
</dbReference>
<dbReference type="EMBL" id="LUGG01000009">
    <property type="protein sequence ID" value="OBZ72169.1"/>
    <property type="molecule type" value="Genomic_DNA"/>
</dbReference>
<dbReference type="PANTHER" id="PTHR23355:SF65">
    <property type="entry name" value="EXORIBONUCLEASE CYT-4, PUTATIVE (AFU_ORTHOLOGUE AFUA_7G01550)-RELATED"/>
    <property type="match status" value="1"/>
</dbReference>
<dbReference type="OrthoDB" id="2285229at2759"/>
<evidence type="ECO:0000313" key="3">
    <source>
        <dbReference type="Proteomes" id="UP000092993"/>
    </source>
</evidence>
<sequence length="546" mass="61407">MYEGDVNDIMVLNLLNDTGVIAPWEDVATRELDINLPMTGVVAQQTKQIKLTTTSISNSPVAAPFGPGEFYAHDIAESIRHDFGRLPVYVIDDVHAEELDDGVSIERIPSEPGFTWLHVHVADPTAILPPTHALSQQAYRQLETYYFVDRTIPMLPRGEIFERMSLGYASQSGQPENVMSFSMKVNEEGEIVDYKVRAGLVRNVKQLRYDDVDAAMGLPPVAISYPFGNPNASGQLQTPKYDSTTMEDLSLLRKVTRKLVDERVQNGAFTFTIGSVTMSIDPKPTFELLGTSRPSRFSGFPQMTYMVQEMAVQESGSRQIVAECMKSASRVASRFFRDRGIPAIRRSVAQMQTEVQGGMELLMASRDENGYAPYHTAVKLGIISPGSRYDLIPAAHSLLGVPDGEGYTRVTSPLRRFCDMIAHWQIKHALLSPSQPSSPLFSEDWLRRFADNLGMHESKTRRMQMVQNNFWAMRFLQRWIAEWEMGAHRDEPNPLDSLIAQSSGNVMLDWRTSTHQLQVFLPQLGLKATLNDINTDDQWDIGRLSR</sequence>
<evidence type="ECO:0000259" key="1">
    <source>
        <dbReference type="SMART" id="SM00955"/>
    </source>
</evidence>
<name>A0A1C7M723_GRIFR</name>
<reference evidence="2 3" key="1">
    <citation type="submission" date="2016-03" db="EMBL/GenBank/DDBJ databases">
        <title>Whole genome sequencing of Grifola frondosa 9006-11.</title>
        <authorList>
            <person name="Min B."/>
            <person name="Park H."/>
            <person name="Kim J.-G."/>
            <person name="Cho H."/>
            <person name="Oh Y.-L."/>
            <person name="Kong W.-S."/>
            <person name="Choi I.-G."/>
        </authorList>
    </citation>
    <scope>NUCLEOTIDE SEQUENCE [LARGE SCALE GENOMIC DNA]</scope>
    <source>
        <strain evidence="2 3">9006-11</strain>
    </source>
</reference>
<organism evidence="2 3">
    <name type="scientific">Grifola frondosa</name>
    <name type="common">Maitake</name>
    <name type="synonym">Polyporus frondosus</name>
    <dbReference type="NCBI Taxonomy" id="5627"/>
    <lineage>
        <taxon>Eukaryota</taxon>
        <taxon>Fungi</taxon>
        <taxon>Dikarya</taxon>
        <taxon>Basidiomycota</taxon>
        <taxon>Agaricomycotina</taxon>
        <taxon>Agaricomycetes</taxon>
        <taxon>Polyporales</taxon>
        <taxon>Grifolaceae</taxon>
        <taxon>Grifola</taxon>
    </lineage>
</organism>
<comment type="caution">
    <text evidence="2">The sequence shown here is derived from an EMBL/GenBank/DDBJ whole genome shotgun (WGS) entry which is preliminary data.</text>
</comment>
<evidence type="ECO:0000313" key="2">
    <source>
        <dbReference type="EMBL" id="OBZ72169.1"/>
    </source>
</evidence>